<dbReference type="Pfam" id="PF00387">
    <property type="entry name" value="PI-PLC-Y"/>
    <property type="match status" value="1"/>
</dbReference>
<dbReference type="GO" id="GO:0051209">
    <property type="term" value="P:release of sequestered calcium ion into cytosol"/>
    <property type="evidence" value="ECO:0007669"/>
    <property type="project" value="TreeGrafter"/>
</dbReference>
<dbReference type="SUPFAM" id="SSF51695">
    <property type="entry name" value="PLC-like phosphodiesterases"/>
    <property type="match status" value="1"/>
</dbReference>
<dbReference type="SMART" id="SM00148">
    <property type="entry name" value="PLCXc"/>
    <property type="match status" value="1"/>
</dbReference>
<dbReference type="CDD" id="cd08598">
    <property type="entry name" value="PI-PLC1c_yeast"/>
    <property type="match status" value="1"/>
</dbReference>
<dbReference type="Pfam" id="PF00388">
    <property type="entry name" value="PI-PLC-X"/>
    <property type="match status" value="1"/>
</dbReference>
<dbReference type="GO" id="GO:0004435">
    <property type="term" value="F:phosphatidylinositol-4,5-bisphosphate phospholipase C activity"/>
    <property type="evidence" value="ECO:0007669"/>
    <property type="project" value="UniProtKB-EC"/>
</dbReference>
<organism evidence="6 7">
    <name type="scientific">Rhizodiscina lignyota</name>
    <dbReference type="NCBI Taxonomy" id="1504668"/>
    <lineage>
        <taxon>Eukaryota</taxon>
        <taxon>Fungi</taxon>
        <taxon>Dikarya</taxon>
        <taxon>Ascomycota</taxon>
        <taxon>Pezizomycotina</taxon>
        <taxon>Dothideomycetes</taxon>
        <taxon>Pleosporomycetidae</taxon>
        <taxon>Aulographales</taxon>
        <taxon>Rhizodiscinaceae</taxon>
        <taxon>Rhizodiscina</taxon>
    </lineage>
</organism>
<feature type="region of interest" description="Disordered" evidence="3">
    <location>
        <begin position="332"/>
        <end position="371"/>
    </location>
</feature>
<dbReference type="PROSITE" id="PS50004">
    <property type="entry name" value="C2"/>
    <property type="match status" value="1"/>
</dbReference>
<dbReference type="GO" id="GO:0048015">
    <property type="term" value="P:phosphatidylinositol-mediated signaling"/>
    <property type="evidence" value="ECO:0007669"/>
    <property type="project" value="TreeGrafter"/>
</dbReference>
<evidence type="ECO:0000256" key="2">
    <source>
        <dbReference type="RuleBase" id="RU361133"/>
    </source>
</evidence>
<evidence type="ECO:0000313" key="6">
    <source>
        <dbReference type="EMBL" id="KAF2099523.1"/>
    </source>
</evidence>
<feature type="region of interest" description="Disordered" evidence="3">
    <location>
        <begin position="557"/>
        <end position="582"/>
    </location>
</feature>
<dbReference type="EMBL" id="ML978125">
    <property type="protein sequence ID" value="KAF2099523.1"/>
    <property type="molecule type" value="Genomic_DNA"/>
</dbReference>
<feature type="region of interest" description="Disordered" evidence="3">
    <location>
        <begin position="1"/>
        <end position="32"/>
    </location>
</feature>
<dbReference type="SMART" id="SM00149">
    <property type="entry name" value="PLCYc"/>
    <property type="match status" value="1"/>
</dbReference>
<dbReference type="PANTHER" id="PTHR10336">
    <property type="entry name" value="PHOSPHOINOSITIDE-SPECIFIC PHOSPHOLIPASE C FAMILY PROTEIN"/>
    <property type="match status" value="1"/>
</dbReference>
<dbReference type="SUPFAM" id="SSF49562">
    <property type="entry name" value="C2 domain (Calcium/lipid-binding domain, CaLB)"/>
    <property type="match status" value="1"/>
</dbReference>
<dbReference type="InterPro" id="IPR001192">
    <property type="entry name" value="PI-PLC_fam"/>
</dbReference>
<accession>A0A9P4M6P1</accession>
<dbReference type="GO" id="GO:0016042">
    <property type="term" value="P:lipid catabolic process"/>
    <property type="evidence" value="ECO:0007669"/>
    <property type="project" value="UniProtKB-KW"/>
</dbReference>
<evidence type="ECO:0000313" key="7">
    <source>
        <dbReference type="Proteomes" id="UP000799772"/>
    </source>
</evidence>
<comment type="caution">
    <text evidence="6">The sequence shown here is derived from an EMBL/GenBank/DDBJ whole genome shotgun (WGS) entry which is preliminary data.</text>
</comment>
<gene>
    <name evidence="6" type="ORF">NA57DRAFT_38379</name>
</gene>
<dbReference type="InterPro" id="IPR000909">
    <property type="entry name" value="PLipase_C_PInositol-sp_X_dom"/>
</dbReference>
<dbReference type="PROSITE" id="PS50008">
    <property type="entry name" value="PIPLC_Y_DOMAIN"/>
    <property type="match status" value="1"/>
</dbReference>
<evidence type="ECO:0000259" key="4">
    <source>
        <dbReference type="PROSITE" id="PS50004"/>
    </source>
</evidence>
<dbReference type="PRINTS" id="PR00390">
    <property type="entry name" value="PHPHLIPASEC"/>
</dbReference>
<feature type="domain" description="C2" evidence="4">
    <location>
        <begin position="500"/>
        <end position="639"/>
    </location>
</feature>
<dbReference type="EC" id="3.1.4.11" evidence="2"/>
<keyword evidence="2" id="KW-0378">Hydrolase</keyword>
<dbReference type="Proteomes" id="UP000799772">
    <property type="component" value="Unassembled WGS sequence"/>
</dbReference>
<dbReference type="InterPro" id="IPR035892">
    <property type="entry name" value="C2_domain_sf"/>
</dbReference>
<dbReference type="Gene3D" id="3.20.20.190">
    <property type="entry name" value="Phosphatidylinositol (PI) phosphodiesterase"/>
    <property type="match status" value="1"/>
</dbReference>
<dbReference type="InterPro" id="IPR000008">
    <property type="entry name" value="C2_dom"/>
</dbReference>
<keyword evidence="2" id="KW-0443">Lipid metabolism</keyword>
<dbReference type="Gene3D" id="2.60.40.150">
    <property type="entry name" value="C2 domain"/>
    <property type="match status" value="1"/>
</dbReference>
<dbReference type="Pfam" id="PF00168">
    <property type="entry name" value="C2"/>
    <property type="match status" value="1"/>
</dbReference>
<dbReference type="CDD" id="cd00275">
    <property type="entry name" value="C2_PLC_like"/>
    <property type="match status" value="1"/>
</dbReference>
<protein>
    <recommendedName>
        <fullName evidence="2">Phosphoinositide phospholipase C</fullName>
        <ecNumber evidence="2">3.1.4.11</ecNumber>
    </recommendedName>
</protein>
<sequence>MASKVPPPEVVKDPKSSSIQAGGGNPLTSTSASRVVGEFDPVVASYIKAIYDAELKEHGFQNKKEIQEYWRHAQGDEAVIPASYRKGQQLSFQEYGHMLQTANALANLGSEAQNFDQPLSNYFISSSHNTYLTGHQLYGEATTDGYKNVLLRGCRCVEIDVWDGHESSESDGESSSSSSSDNEKSPRKDNWKKRLGIEKLKRKASRGKANKIVMPETPETEEQKELPHTPERLRSNSNRAEPVVLHGYTATKEVPFREVCRTIGKYAFLSSPLPVIVSLEVHTNLEQQQMMVDIMKEAWGDRLFELPNADEDIALPTPNSLLRKILIKVKYSPPKSSSNDKPSEVPNRPGPPSVASSSDEEQNGAQLEGKPAAPSKICEALSCLGVYTRSFHFRDFSQPEAKIPTHVFSLSENKFMSVHERDAVGLSKHNKDFLMRAYPKGLRVSSSNLDPAIFWRYGVQMVALNWQHWDAGSMMNEAMFAGSGGYMLKPPGYRGGSKETDGKDVAPIRYTVDLSIEYLAAQNIPLPRDDKKASSFEPYVKCELHVETPEERRADAIPGGAKAKDGEFKRRMKTSKGQSPDFARETVEFRGVQGVVPELTFVRFKVMDDDSFRRDELAAWACIRLDRLQRGVRFVHLFDSNGIQTNGVLLVKIQKDMKTE</sequence>
<evidence type="ECO:0000256" key="1">
    <source>
        <dbReference type="ARBA" id="ARBA00023224"/>
    </source>
</evidence>
<evidence type="ECO:0000256" key="3">
    <source>
        <dbReference type="SAM" id="MobiDB-lite"/>
    </source>
</evidence>
<dbReference type="PANTHER" id="PTHR10336:SF82">
    <property type="entry name" value="PHOSPHOINOSITIDE PHOSPHOLIPASE C"/>
    <property type="match status" value="1"/>
</dbReference>
<feature type="compositionally biased region" description="Basic residues" evidence="3">
    <location>
        <begin position="190"/>
        <end position="209"/>
    </location>
</feature>
<feature type="region of interest" description="Disordered" evidence="3">
    <location>
        <begin position="165"/>
        <end position="234"/>
    </location>
</feature>
<keyword evidence="2" id="KW-0442">Lipid degradation</keyword>
<dbReference type="PROSITE" id="PS50007">
    <property type="entry name" value="PIPLC_X_DOMAIN"/>
    <property type="match status" value="1"/>
</dbReference>
<evidence type="ECO:0000259" key="5">
    <source>
        <dbReference type="PROSITE" id="PS50008"/>
    </source>
</evidence>
<keyword evidence="7" id="KW-1185">Reference proteome</keyword>
<dbReference type="InterPro" id="IPR001711">
    <property type="entry name" value="PLipase_C_Pinositol-sp_Y"/>
</dbReference>
<keyword evidence="1" id="KW-0807">Transducer</keyword>
<reference evidence="6" key="1">
    <citation type="journal article" date="2020" name="Stud. Mycol.">
        <title>101 Dothideomycetes genomes: a test case for predicting lifestyles and emergence of pathogens.</title>
        <authorList>
            <person name="Haridas S."/>
            <person name="Albert R."/>
            <person name="Binder M."/>
            <person name="Bloem J."/>
            <person name="Labutti K."/>
            <person name="Salamov A."/>
            <person name="Andreopoulos B."/>
            <person name="Baker S."/>
            <person name="Barry K."/>
            <person name="Bills G."/>
            <person name="Bluhm B."/>
            <person name="Cannon C."/>
            <person name="Castanera R."/>
            <person name="Culley D."/>
            <person name="Daum C."/>
            <person name="Ezra D."/>
            <person name="Gonzalez J."/>
            <person name="Henrissat B."/>
            <person name="Kuo A."/>
            <person name="Liang C."/>
            <person name="Lipzen A."/>
            <person name="Lutzoni F."/>
            <person name="Magnuson J."/>
            <person name="Mondo S."/>
            <person name="Nolan M."/>
            <person name="Ohm R."/>
            <person name="Pangilinan J."/>
            <person name="Park H.-J."/>
            <person name="Ramirez L."/>
            <person name="Alfaro M."/>
            <person name="Sun H."/>
            <person name="Tritt A."/>
            <person name="Yoshinaga Y."/>
            <person name="Zwiers L.-H."/>
            <person name="Turgeon B."/>
            <person name="Goodwin S."/>
            <person name="Spatafora J."/>
            <person name="Crous P."/>
            <person name="Grigoriev I."/>
        </authorList>
    </citation>
    <scope>NUCLEOTIDE SEQUENCE</scope>
    <source>
        <strain evidence="6">CBS 133067</strain>
    </source>
</reference>
<feature type="compositionally biased region" description="Basic and acidic residues" evidence="3">
    <location>
        <begin position="221"/>
        <end position="234"/>
    </location>
</feature>
<proteinExistence type="predicted"/>
<name>A0A9P4M6P1_9PEZI</name>
<feature type="domain" description="PI-PLC Y-box" evidence="5">
    <location>
        <begin position="381"/>
        <end position="494"/>
    </location>
</feature>
<comment type="catalytic activity">
    <reaction evidence="2">
        <text>a 1,2-diacyl-sn-glycero-3-phospho-(1D-myo-inositol-4,5-bisphosphate) + H2O = 1D-myo-inositol 1,4,5-trisphosphate + a 1,2-diacyl-sn-glycerol + H(+)</text>
        <dbReference type="Rhea" id="RHEA:33179"/>
        <dbReference type="ChEBI" id="CHEBI:15377"/>
        <dbReference type="ChEBI" id="CHEBI:15378"/>
        <dbReference type="ChEBI" id="CHEBI:17815"/>
        <dbReference type="ChEBI" id="CHEBI:58456"/>
        <dbReference type="ChEBI" id="CHEBI:203600"/>
        <dbReference type="EC" id="3.1.4.11"/>
    </reaction>
</comment>
<dbReference type="OrthoDB" id="269822at2759"/>
<dbReference type="InterPro" id="IPR017946">
    <property type="entry name" value="PLC-like_Pdiesterase_TIM-brl"/>
</dbReference>
<dbReference type="AlphaFoldDB" id="A0A9P4M6P1"/>